<evidence type="ECO:0000313" key="2">
    <source>
        <dbReference type="Proteomes" id="UP001239111"/>
    </source>
</evidence>
<evidence type="ECO:0000313" key="1">
    <source>
        <dbReference type="EMBL" id="KAJ8673630.1"/>
    </source>
</evidence>
<organism evidence="1 2">
    <name type="scientific">Eretmocerus hayati</name>
    <dbReference type="NCBI Taxonomy" id="131215"/>
    <lineage>
        <taxon>Eukaryota</taxon>
        <taxon>Metazoa</taxon>
        <taxon>Ecdysozoa</taxon>
        <taxon>Arthropoda</taxon>
        <taxon>Hexapoda</taxon>
        <taxon>Insecta</taxon>
        <taxon>Pterygota</taxon>
        <taxon>Neoptera</taxon>
        <taxon>Endopterygota</taxon>
        <taxon>Hymenoptera</taxon>
        <taxon>Apocrita</taxon>
        <taxon>Proctotrupomorpha</taxon>
        <taxon>Chalcidoidea</taxon>
        <taxon>Aphelinidae</taxon>
        <taxon>Aphelininae</taxon>
        <taxon>Eretmocerus</taxon>
    </lineage>
</organism>
<comment type="caution">
    <text evidence="1">The sequence shown here is derived from an EMBL/GenBank/DDBJ whole genome shotgun (WGS) entry which is preliminary data.</text>
</comment>
<gene>
    <name evidence="1" type="ORF">QAD02_004892</name>
</gene>
<protein>
    <submittedName>
        <fullName evidence="1">Uncharacterized protein</fullName>
    </submittedName>
</protein>
<reference evidence="1" key="1">
    <citation type="submission" date="2023-04" db="EMBL/GenBank/DDBJ databases">
        <title>A chromosome-level genome assembly of the parasitoid wasp Eretmocerus hayati.</title>
        <authorList>
            <person name="Zhong Y."/>
            <person name="Liu S."/>
            <person name="Liu Y."/>
        </authorList>
    </citation>
    <scope>NUCLEOTIDE SEQUENCE</scope>
    <source>
        <strain evidence="1">ZJU_SS_LIU_2023</strain>
    </source>
</reference>
<keyword evidence="2" id="KW-1185">Reference proteome</keyword>
<dbReference type="EMBL" id="CM056743">
    <property type="protein sequence ID" value="KAJ8673630.1"/>
    <property type="molecule type" value="Genomic_DNA"/>
</dbReference>
<accession>A0ACC2NQU4</accession>
<name>A0ACC2NQU4_9HYME</name>
<sequence>MHFLVYWTDYGNTSIISEQDLDPNKIVGEVTSAKYSGLMYEAKIMAKSYDREYPENLTVSANGDAISHKKPRSRAKKIAPGEAPAKYPSKTKNSTCAQDARLLQAPSIFDVDQDDNNGPGTSQRTRQSGAGTRERDREQNEAREMQDRQLEEERERVRLIDQERENQRQRAQEEAQYLEAERERERAREETQRLEAEREIQRAREEAQRLEAEREIQRQRAEEQRLELERNRQRAREEQKREQQRARVRQVELERQRELQRELEEVEQHRLELERELQRAREREQDGDDDDQGEIHQVQNTDGLPAMVHRGPGAAVPPPEQAPPAPGPVPDYRQAGAGRVQLCDVYSVWVDAGTLTYLSRFWNNPNELTRQY</sequence>
<proteinExistence type="predicted"/>
<dbReference type="Proteomes" id="UP001239111">
    <property type="component" value="Chromosome 3"/>
</dbReference>